<reference evidence="2 3" key="1">
    <citation type="submission" date="2013-04" db="EMBL/GenBank/DDBJ databases">
        <title>Zunongwangia sp. 22II14-10F7 Genome Sequencing.</title>
        <authorList>
            <person name="Lai Q."/>
            <person name="Shao Z."/>
        </authorList>
    </citation>
    <scope>NUCLEOTIDE SEQUENCE [LARGE SCALE GENOMIC DNA]</scope>
    <source>
        <strain evidence="2 3">22II14-10F7</strain>
    </source>
</reference>
<comment type="caution">
    <text evidence="2">The sequence shown here is derived from an EMBL/GenBank/DDBJ whole genome shotgun (WGS) entry which is preliminary data.</text>
</comment>
<evidence type="ECO:0000313" key="2">
    <source>
        <dbReference type="EMBL" id="ORL45702.1"/>
    </source>
</evidence>
<sequence>MNLTAVGQQNFKKVEALLDSYELVKAQRILEENYKKSELGQLYLGDINSHFKKWDKAIAYYEDLVNLKPNSALYNFKLGGALGMKAMEISKFQAAFLIPDIKEHLEKAVTIDPGHIESRRALAQLYLELPSVLGGGLDKSLIHAKKLEELSKLDYRIAMAFVFSYKEKDDVSGKIIKQAIKESKESPQLIIRNYLYFELAQEAVRFQVATSEVDDLMQKFLEGFNYLDLKTPAEAYLKLAQLSEKRGNKPEAEKYISKSLEFDAKAEIALELQEDIQDM</sequence>
<feature type="repeat" description="TPR" evidence="1">
    <location>
        <begin position="233"/>
        <end position="266"/>
    </location>
</feature>
<name>A0A1Y1T4P4_9FLAO</name>
<dbReference type="SUPFAM" id="SSF48452">
    <property type="entry name" value="TPR-like"/>
    <property type="match status" value="1"/>
</dbReference>
<dbReference type="InterPro" id="IPR019734">
    <property type="entry name" value="TPR_rpt"/>
</dbReference>
<dbReference type="EMBL" id="ARYN01000007">
    <property type="protein sequence ID" value="ORL45702.1"/>
    <property type="molecule type" value="Genomic_DNA"/>
</dbReference>
<accession>A0A1Y1T4P4</accession>
<keyword evidence="3" id="KW-1185">Reference proteome</keyword>
<protein>
    <recommendedName>
        <fullName evidence="4">TPR repeat-containing protein</fullName>
    </recommendedName>
</protein>
<evidence type="ECO:0000256" key="1">
    <source>
        <dbReference type="PROSITE-ProRule" id="PRU00339"/>
    </source>
</evidence>
<dbReference type="STRING" id="1185767.IIF7_08625"/>
<dbReference type="Pfam" id="PF13181">
    <property type="entry name" value="TPR_8"/>
    <property type="match status" value="1"/>
</dbReference>
<organism evidence="2 3">
    <name type="scientific">Zunongwangia atlantica 22II14-10F7</name>
    <dbReference type="NCBI Taxonomy" id="1185767"/>
    <lineage>
        <taxon>Bacteria</taxon>
        <taxon>Pseudomonadati</taxon>
        <taxon>Bacteroidota</taxon>
        <taxon>Flavobacteriia</taxon>
        <taxon>Flavobacteriales</taxon>
        <taxon>Flavobacteriaceae</taxon>
        <taxon>Zunongwangia</taxon>
    </lineage>
</organism>
<dbReference type="Pfam" id="PF13174">
    <property type="entry name" value="TPR_6"/>
    <property type="match status" value="1"/>
</dbReference>
<dbReference type="SMART" id="SM00028">
    <property type="entry name" value="TPR"/>
    <property type="match status" value="2"/>
</dbReference>
<evidence type="ECO:0000313" key="3">
    <source>
        <dbReference type="Proteomes" id="UP000192746"/>
    </source>
</evidence>
<dbReference type="PROSITE" id="PS50005">
    <property type="entry name" value="TPR"/>
    <property type="match status" value="1"/>
</dbReference>
<dbReference type="InterPro" id="IPR011990">
    <property type="entry name" value="TPR-like_helical_dom_sf"/>
</dbReference>
<dbReference type="Gene3D" id="1.25.40.10">
    <property type="entry name" value="Tetratricopeptide repeat domain"/>
    <property type="match status" value="1"/>
</dbReference>
<keyword evidence="1" id="KW-0802">TPR repeat</keyword>
<gene>
    <name evidence="2" type="ORF">IIF7_08625</name>
</gene>
<evidence type="ECO:0008006" key="4">
    <source>
        <dbReference type="Google" id="ProtNLM"/>
    </source>
</evidence>
<proteinExistence type="predicted"/>
<dbReference type="Proteomes" id="UP000192746">
    <property type="component" value="Unassembled WGS sequence"/>
</dbReference>
<dbReference type="AlphaFoldDB" id="A0A1Y1T4P4"/>